<dbReference type="GO" id="GO:0003723">
    <property type="term" value="F:RNA binding"/>
    <property type="evidence" value="ECO:0007669"/>
    <property type="project" value="UniProtKB-KW"/>
</dbReference>
<dbReference type="STRING" id="758803.SAMN05421803_114122"/>
<dbReference type="PIRSF" id="PIRSF005578">
    <property type="entry name" value="TlyA"/>
    <property type="match status" value="1"/>
</dbReference>
<name>A0A1M6Q710_9ACTN</name>
<dbReference type="Pfam" id="PF01479">
    <property type="entry name" value="S4"/>
    <property type="match status" value="1"/>
</dbReference>
<dbReference type="InterPro" id="IPR029063">
    <property type="entry name" value="SAM-dependent_MTases_sf"/>
</dbReference>
<dbReference type="PANTHER" id="PTHR32319">
    <property type="entry name" value="BACTERIAL HEMOLYSIN-LIKE PROTEIN"/>
    <property type="match status" value="1"/>
</dbReference>
<dbReference type="SMART" id="SM00363">
    <property type="entry name" value="S4"/>
    <property type="match status" value="1"/>
</dbReference>
<evidence type="ECO:0000313" key="6">
    <source>
        <dbReference type="Proteomes" id="UP000184452"/>
    </source>
</evidence>
<evidence type="ECO:0000259" key="4">
    <source>
        <dbReference type="SMART" id="SM00363"/>
    </source>
</evidence>
<dbReference type="NCBIfam" id="TIGR00478">
    <property type="entry name" value="tly"/>
    <property type="match status" value="1"/>
</dbReference>
<dbReference type="GO" id="GO:0008168">
    <property type="term" value="F:methyltransferase activity"/>
    <property type="evidence" value="ECO:0007669"/>
    <property type="project" value="UniProtKB-KW"/>
</dbReference>
<dbReference type="InterPro" id="IPR002877">
    <property type="entry name" value="RNA_MeTrfase_FtsJ_dom"/>
</dbReference>
<accession>A0A1M6Q710</accession>
<dbReference type="GO" id="GO:0032259">
    <property type="term" value="P:methylation"/>
    <property type="evidence" value="ECO:0007669"/>
    <property type="project" value="UniProtKB-KW"/>
</dbReference>
<organism evidence="5 6">
    <name type="scientific">Nocardiopsis flavescens</name>
    <dbReference type="NCBI Taxonomy" id="758803"/>
    <lineage>
        <taxon>Bacteria</taxon>
        <taxon>Bacillati</taxon>
        <taxon>Actinomycetota</taxon>
        <taxon>Actinomycetes</taxon>
        <taxon>Streptosporangiales</taxon>
        <taxon>Nocardiopsidaceae</taxon>
        <taxon>Nocardiopsis</taxon>
    </lineage>
</organism>
<evidence type="ECO:0000256" key="3">
    <source>
        <dbReference type="PROSITE-ProRule" id="PRU00182"/>
    </source>
</evidence>
<dbReference type="EMBL" id="FQZK01000014">
    <property type="protein sequence ID" value="SHK15916.1"/>
    <property type="molecule type" value="Genomic_DNA"/>
</dbReference>
<dbReference type="PANTHER" id="PTHR32319:SF0">
    <property type="entry name" value="BACTERIAL HEMOLYSIN-LIKE PROTEIN"/>
    <property type="match status" value="1"/>
</dbReference>
<dbReference type="Gene3D" id="3.10.290.10">
    <property type="entry name" value="RNA-binding S4 domain"/>
    <property type="match status" value="1"/>
</dbReference>
<dbReference type="InterPro" id="IPR036986">
    <property type="entry name" value="S4_RNA-bd_sf"/>
</dbReference>
<dbReference type="CDD" id="cd02440">
    <property type="entry name" value="AdoMet_MTases"/>
    <property type="match status" value="1"/>
</dbReference>
<dbReference type="AlphaFoldDB" id="A0A1M6Q710"/>
<dbReference type="Pfam" id="PF01728">
    <property type="entry name" value="FtsJ"/>
    <property type="match status" value="1"/>
</dbReference>
<dbReference type="InterPro" id="IPR002942">
    <property type="entry name" value="S4_RNA-bd"/>
</dbReference>
<evidence type="ECO:0000313" key="5">
    <source>
        <dbReference type="EMBL" id="SHK15916.1"/>
    </source>
</evidence>
<evidence type="ECO:0000256" key="2">
    <source>
        <dbReference type="ARBA" id="ARBA00029460"/>
    </source>
</evidence>
<keyword evidence="5" id="KW-0489">Methyltransferase</keyword>
<dbReference type="RefSeq" id="WP_073381226.1">
    <property type="nucleotide sequence ID" value="NZ_FQZK01000014.1"/>
</dbReference>
<reference evidence="5 6" key="1">
    <citation type="submission" date="2016-11" db="EMBL/GenBank/DDBJ databases">
        <authorList>
            <person name="Jaros S."/>
            <person name="Januszkiewicz K."/>
            <person name="Wedrychowicz H."/>
        </authorList>
    </citation>
    <scope>NUCLEOTIDE SEQUENCE [LARGE SCALE GENOMIC DNA]</scope>
    <source>
        <strain evidence="5 6">CGMCC 4.5723</strain>
    </source>
</reference>
<dbReference type="CDD" id="cd00165">
    <property type="entry name" value="S4"/>
    <property type="match status" value="1"/>
</dbReference>
<dbReference type="InterPro" id="IPR047048">
    <property type="entry name" value="TlyA"/>
</dbReference>
<keyword evidence="1 3" id="KW-0694">RNA-binding</keyword>
<keyword evidence="5" id="KW-0808">Transferase</keyword>
<dbReference type="InterPro" id="IPR004538">
    <property type="entry name" value="Hemolysin_A/TlyA"/>
</dbReference>
<protein>
    <submittedName>
        <fullName evidence="5">23S rRNA (Cytidine1920-2'-O)/16S rRNA (Cytidine1409-2'-O)-methyltransferase</fullName>
    </submittedName>
</protein>
<dbReference type="Proteomes" id="UP000184452">
    <property type="component" value="Unassembled WGS sequence"/>
</dbReference>
<dbReference type="Gene3D" id="3.40.50.150">
    <property type="entry name" value="Vaccinia Virus protein VP39"/>
    <property type="match status" value="1"/>
</dbReference>
<keyword evidence="6" id="KW-1185">Reference proteome</keyword>
<feature type="domain" description="RNA-binding S4" evidence="4">
    <location>
        <begin position="5"/>
        <end position="72"/>
    </location>
</feature>
<dbReference type="SUPFAM" id="SSF55174">
    <property type="entry name" value="Alpha-L RNA-binding motif"/>
    <property type="match status" value="1"/>
</dbReference>
<comment type="similarity">
    <text evidence="2">Belongs to the TlyA family.</text>
</comment>
<evidence type="ECO:0000256" key="1">
    <source>
        <dbReference type="ARBA" id="ARBA00022884"/>
    </source>
</evidence>
<dbReference type="PROSITE" id="PS50889">
    <property type="entry name" value="S4"/>
    <property type="match status" value="1"/>
</dbReference>
<dbReference type="SUPFAM" id="SSF53335">
    <property type="entry name" value="S-adenosyl-L-methionine-dependent methyltransferases"/>
    <property type="match status" value="1"/>
</dbReference>
<gene>
    <name evidence="5" type="ORF">SAMN05421803_114122</name>
</gene>
<proteinExistence type="inferred from homology"/>
<sequence>MAKRTRLDAELVRRGHARSRGHAAEIIEGGFVKVAGIVASKAATQVGQDQPIVVRAPSDEPPYVSRGAHKLIGALDAFALDVADRRALDAGASTGGFTDVLLRRGAAHVTAVDVGYGQLAWSLRSNDRVRVMERVNVRELTPEMVGEPRPDLVVGDLSFISLKLVLGPLQGAVSPDADFAMMVKPQFEVGKNRVGAGGVVREPGLRAEAVADVAAHALTLGLGTVDVAASPLPGPSGNVEYFLWLRSGAAALDPERLERAVAEGPR</sequence>